<dbReference type="Proteomes" id="UP000192708">
    <property type="component" value="Unassembled WGS sequence"/>
</dbReference>
<dbReference type="AlphaFoldDB" id="A0A1W1Y262"/>
<dbReference type="RefSeq" id="WP_143736051.1">
    <property type="nucleotide sequence ID" value="NZ_FWXJ01000001.1"/>
</dbReference>
<feature type="domain" description="Mce/MlaD" evidence="2">
    <location>
        <begin position="39"/>
        <end position="133"/>
    </location>
</feature>
<evidence type="ECO:0000313" key="3">
    <source>
        <dbReference type="EMBL" id="SMC30279.1"/>
    </source>
</evidence>
<proteinExistence type="predicted"/>
<evidence type="ECO:0000313" key="4">
    <source>
        <dbReference type="Proteomes" id="UP000192708"/>
    </source>
</evidence>
<dbReference type="PANTHER" id="PTHR33371">
    <property type="entry name" value="INTERMEMBRANE PHOSPHOLIPID TRANSPORT SYSTEM BINDING PROTEIN MLAD-RELATED"/>
    <property type="match status" value="1"/>
</dbReference>
<name>A0A1W1Y262_9BURK</name>
<keyword evidence="1" id="KW-0812">Transmembrane</keyword>
<organism evidence="3 4">
    <name type="scientific">Polynucleobacter kasalickyi</name>
    <dbReference type="NCBI Taxonomy" id="1938817"/>
    <lineage>
        <taxon>Bacteria</taxon>
        <taxon>Pseudomonadati</taxon>
        <taxon>Pseudomonadota</taxon>
        <taxon>Betaproteobacteria</taxon>
        <taxon>Burkholderiales</taxon>
        <taxon>Burkholderiaceae</taxon>
        <taxon>Polynucleobacter</taxon>
    </lineage>
</organism>
<dbReference type="EMBL" id="FWXJ01000001">
    <property type="protein sequence ID" value="SMC30279.1"/>
    <property type="molecule type" value="Genomic_DNA"/>
</dbReference>
<sequence>MKNPNASYYRLGLFVLLGILMTIVLTVVFSSGKLFNKTYTVETYLEGSVTGLDVGASVRYRGVRVGKITSIQLSSALYENKLAQFDRHDYVVVRMQLEEEQIKEIHIEDLIAKDLRTQMKSQGLTGVNYIELNVVKDSANYPALQYAWQPANPVIPSLPTQTDMVIGAVQKAINAVDNLNLDETKQQLELLIKNMNLLIAGDGKKNPGLITTVNDLDQLMINVNKLSNNPELNTIIKHTADSSILIRNRLSSSDSDIQMTLSQIKMMAEQLNDLTRQLSRNPSGAILGPVPAKVLMPSNVNNGSESGK</sequence>
<gene>
    <name evidence="3" type="ORF">SAMN06296008_101128</name>
</gene>
<dbReference type="InterPro" id="IPR052336">
    <property type="entry name" value="MlaD_Phospholipid_Transporter"/>
</dbReference>
<dbReference type="PANTHER" id="PTHR33371:SF4">
    <property type="entry name" value="INTERMEMBRANE PHOSPHOLIPID TRANSPORT SYSTEM BINDING PROTEIN MLAD"/>
    <property type="match status" value="1"/>
</dbReference>
<dbReference type="OrthoDB" id="9806984at2"/>
<dbReference type="Pfam" id="PF02470">
    <property type="entry name" value="MlaD"/>
    <property type="match status" value="1"/>
</dbReference>
<evidence type="ECO:0000259" key="2">
    <source>
        <dbReference type="Pfam" id="PF02470"/>
    </source>
</evidence>
<dbReference type="InterPro" id="IPR003399">
    <property type="entry name" value="Mce/MlaD"/>
</dbReference>
<reference evidence="3 4" key="1">
    <citation type="submission" date="2017-04" db="EMBL/GenBank/DDBJ databases">
        <authorList>
            <person name="Afonso C.L."/>
            <person name="Miller P.J."/>
            <person name="Scott M.A."/>
            <person name="Spackman E."/>
            <person name="Goraichik I."/>
            <person name="Dimitrov K.M."/>
            <person name="Suarez D.L."/>
            <person name="Swayne D.E."/>
        </authorList>
    </citation>
    <scope>NUCLEOTIDE SEQUENCE [LARGE SCALE GENOMIC DNA]</scope>
    <source>
        <strain evidence="3 4">VK13</strain>
    </source>
</reference>
<evidence type="ECO:0000256" key="1">
    <source>
        <dbReference type="SAM" id="Phobius"/>
    </source>
</evidence>
<keyword evidence="1" id="KW-1133">Transmembrane helix</keyword>
<accession>A0A1W1Y262</accession>
<keyword evidence="4" id="KW-1185">Reference proteome</keyword>
<keyword evidence="1" id="KW-0472">Membrane</keyword>
<dbReference type="STRING" id="1938817.SAMN06296008_101128"/>
<feature type="transmembrane region" description="Helical" evidence="1">
    <location>
        <begin position="6"/>
        <end position="29"/>
    </location>
</feature>
<protein>
    <submittedName>
        <fullName evidence="3">Paraquat-inducible protein B</fullName>
    </submittedName>
</protein>